<dbReference type="InterPro" id="IPR006597">
    <property type="entry name" value="Sel1-like"/>
</dbReference>
<dbReference type="SMART" id="SM00671">
    <property type="entry name" value="SEL1"/>
    <property type="match status" value="3"/>
</dbReference>
<dbReference type="EMBL" id="JAXOJX010000003">
    <property type="protein sequence ID" value="MDZ5455657.1"/>
    <property type="molecule type" value="Genomic_DNA"/>
</dbReference>
<gene>
    <name evidence="2" type="ORF">SM757_03630</name>
</gene>
<dbReference type="SUPFAM" id="SSF103642">
    <property type="entry name" value="Sec-C motif"/>
    <property type="match status" value="1"/>
</dbReference>
<organism evidence="2 3">
    <name type="scientific">Azohydromonas lata</name>
    <dbReference type="NCBI Taxonomy" id="45677"/>
    <lineage>
        <taxon>Bacteria</taxon>
        <taxon>Pseudomonadati</taxon>
        <taxon>Pseudomonadota</taxon>
        <taxon>Betaproteobacteria</taxon>
        <taxon>Burkholderiales</taxon>
        <taxon>Sphaerotilaceae</taxon>
        <taxon>Azohydromonas</taxon>
    </lineage>
</organism>
<dbReference type="PANTHER" id="PTHR11102">
    <property type="entry name" value="SEL-1-LIKE PROTEIN"/>
    <property type="match status" value="1"/>
</dbReference>
<evidence type="ECO:0000259" key="1">
    <source>
        <dbReference type="Pfam" id="PF13643"/>
    </source>
</evidence>
<proteinExistence type="predicted"/>
<dbReference type="RefSeq" id="WP_322464412.1">
    <property type="nucleotide sequence ID" value="NZ_JAXOJX010000003.1"/>
</dbReference>
<dbReference type="InterPro" id="IPR050767">
    <property type="entry name" value="Sel1_AlgK"/>
</dbReference>
<dbReference type="Gene3D" id="3.10.450.50">
    <property type="match status" value="1"/>
</dbReference>
<comment type="caution">
    <text evidence="2">The sequence shown here is derived from an EMBL/GenBank/DDBJ whole genome shotgun (WGS) entry which is preliminary data.</text>
</comment>
<dbReference type="InterPro" id="IPR004027">
    <property type="entry name" value="SEC_C_motif"/>
</dbReference>
<dbReference type="InterPro" id="IPR025285">
    <property type="entry name" value="DUF4145"/>
</dbReference>
<dbReference type="Pfam" id="PF08238">
    <property type="entry name" value="Sel1"/>
    <property type="match status" value="3"/>
</dbReference>
<name>A0ABU5I981_9BURK</name>
<dbReference type="InterPro" id="IPR011990">
    <property type="entry name" value="TPR-like_helical_dom_sf"/>
</dbReference>
<dbReference type="SUPFAM" id="SSF81901">
    <property type="entry name" value="HCP-like"/>
    <property type="match status" value="1"/>
</dbReference>
<sequence length="567" mass="63986">MLDTDLADALSPQIGRHYREALTHIEAVPAHALSQLRACAHLICDSLAKGISLPASAARDLGRKIEYLLQRGVINTSIENLLETLRINGNKGVHPEKFVLAPQQLGELAHESLSAAQRLLEICFRRHYPNQILAKVENSNLKLINIQGIIYQAAVERDPESCYIAGKWLLSKIKEHAPAIDANDYTETIDQMLSNQALREQAILWLNHGSSAQHMPSTYEYGQLLAQCFAGEEKISLGEGLIYKAAQKGHVEAQNQMGAYHLYGSKIFEKDLVEARKYFELAASDDNPMALAQLGYMYKHGWGGPKDEIAALECTKKSAEAGYPQGQYNFFVHLWDDGLSTEQNSTAFSWLQKAVKQNFPEALLTMANLIRSNMINGKNFSDAEKLYEQCLHYPETSSKARVELAKHYFYSSREFKHLLIAAALIQECYEREKGEGKLSQECLSISPSLITKIRNELAGFALDHKTFENAFLVLQYFDQNGRPCLNRMTKSREIYNNIMNISKKIRSKNHPIQNDPGILLQNFTNLPTVNFLNHFKNIKEHSLYTKVGRNEKCPCNSGKKYKHCCSG</sequence>
<dbReference type="Pfam" id="PF13643">
    <property type="entry name" value="DUF4145"/>
    <property type="match status" value="1"/>
</dbReference>
<dbReference type="PANTHER" id="PTHR11102:SF160">
    <property type="entry name" value="ERAD-ASSOCIATED E3 UBIQUITIN-PROTEIN LIGASE COMPONENT HRD3"/>
    <property type="match status" value="1"/>
</dbReference>
<reference evidence="2 3" key="1">
    <citation type="submission" date="2023-11" db="EMBL/GenBank/DDBJ databases">
        <title>Draft genome of Azohydromonas lata strain H1 (DSM1123), a polyhydroxyalkanoate producer.</title>
        <authorList>
            <person name="Traversa D."/>
            <person name="D'Addabbo P."/>
            <person name="Pazzani C."/>
            <person name="Manzari C."/>
            <person name="Chiara M."/>
            <person name="Scrascia M."/>
        </authorList>
    </citation>
    <scope>NUCLEOTIDE SEQUENCE [LARGE SCALE GENOMIC DNA]</scope>
    <source>
        <strain evidence="2 3">H1</strain>
    </source>
</reference>
<dbReference type="Gene3D" id="1.25.40.10">
    <property type="entry name" value="Tetratricopeptide repeat domain"/>
    <property type="match status" value="1"/>
</dbReference>
<dbReference type="Pfam" id="PF02810">
    <property type="entry name" value="SEC-C"/>
    <property type="match status" value="1"/>
</dbReference>
<feature type="domain" description="DUF4145" evidence="1">
    <location>
        <begin position="20"/>
        <end position="100"/>
    </location>
</feature>
<keyword evidence="3" id="KW-1185">Reference proteome</keyword>
<dbReference type="Proteomes" id="UP001293718">
    <property type="component" value="Unassembled WGS sequence"/>
</dbReference>
<accession>A0ABU5I981</accession>
<protein>
    <submittedName>
        <fullName evidence="2">DUF4145 domain-containing protein</fullName>
    </submittedName>
</protein>
<evidence type="ECO:0000313" key="3">
    <source>
        <dbReference type="Proteomes" id="UP001293718"/>
    </source>
</evidence>
<evidence type="ECO:0000313" key="2">
    <source>
        <dbReference type="EMBL" id="MDZ5455657.1"/>
    </source>
</evidence>